<dbReference type="Gene3D" id="3.40.50.1820">
    <property type="entry name" value="alpha/beta hydrolase"/>
    <property type="match status" value="1"/>
</dbReference>
<feature type="domain" description="AB hydrolase-1" evidence="1">
    <location>
        <begin position="30"/>
        <end position="335"/>
    </location>
</feature>
<protein>
    <submittedName>
        <fullName evidence="2">Alpha/beta-hydrolase</fullName>
    </submittedName>
</protein>
<dbReference type="InterPro" id="IPR000073">
    <property type="entry name" value="AB_hydrolase_1"/>
</dbReference>
<comment type="caution">
    <text evidence="2">The sequence shown here is derived from an EMBL/GenBank/DDBJ whole genome shotgun (WGS) entry which is preliminary data.</text>
</comment>
<evidence type="ECO:0000313" key="2">
    <source>
        <dbReference type="EMBL" id="KAI0293843.1"/>
    </source>
</evidence>
<proteinExistence type="predicted"/>
<organism evidence="2 3">
    <name type="scientific">Multifurca ochricompacta</name>
    <dbReference type="NCBI Taxonomy" id="376703"/>
    <lineage>
        <taxon>Eukaryota</taxon>
        <taxon>Fungi</taxon>
        <taxon>Dikarya</taxon>
        <taxon>Basidiomycota</taxon>
        <taxon>Agaricomycotina</taxon>
        <taxon>Agaricomycetes</taxon>
        <taxon>Russulales</taxon>
        <taxon>Russulaceae</taxon>
        <taxon>Multifurca</taxon>
    </lineage>
</organism>
<gene>
    <name evidence="2" type="ORF">B0F90DRAFT_1642127</name>
</gene>
<reference evidence="2" key="1">
    <citation type="journal article" date="2022" name="New Phytol.">
        <title>Evolutionary transition to the ectomycorrhizal habit in the genomes of a hyperdiverse lineage of mushroom-forming fungi.</title>
        <authorList>
            <person name="Looney B."/>
            <person name="Miyauchi S."/>
            <person name="Morin E."/>
            <person name="Drula E."/>
            <person name="Courty P.E."/>
            <person name="Kohler A."/>
            <person name="Kuo A."/>
            <person name="LaButti K."/>
            <person name="Pangilinan J."/>
            <person name="Lipzen A."/>
            <person name="Riley R."/>
            <person name="Andreopoulos W."/>
            <person name="He G."/>
            <person name="Johnson J."/>
            <person name="Nolan M."/>
            <person name="Tritt A."/>
            <person name="Barry K.W."/>
            <person name="Grigoriev I.V."/>
            <person name="Nagy L.G."/>
            <person name="Hibbett D."/>
            <person name="Henrissat B."/>
            <person name="Matheny P.B."/>
            <person name="Labbe J."/>
            <person name="Martin F.M."/>
        </authorList>
    </citation>
    <scope>NUCLEOTIDE SEQUENCE</scope>
    <source>
        <strain evidence="2">BPL690</strain>
    </source>
</reference>
<dbReference type="Pfam" id="PF12697">
    <property type="entry name" value="Abhydrolase_6"/>
    <property type="match status" value="1"/>
</dbReference>
<dbReference type="InterPro" id="IPR029058">
    <property type="entry name" value="AB_hydrolase_fold"/>
</dbReference>
<keyword evidence="3" id="KW-1185">Reference proteome</keyword>
<evidence type="ECO:0000313" key="3">
    <source>
        <dbReference type="Proteomes" id="UP001203297"/>
    </source>
</evidence>
<evidence type="ECO:0000259" key="1">
    <source>
        <dbReference type="Pfam" id="PF12697"/>
    </source>
</evidence>
<name>A0AAD4QJ17_9AGAM</name>
<dbReference type="Proteomes" id="UP001203297">
    <property type="component" value="Unassembled WGS sequence"/>
</dbReference>
<sequence length="342" mass="38722">MSNNNWKKLGVFAFLDTGPPFTNQEYYPTLLMLHGLSVTAEFFKHFLPLAKVVGARVILINRRGYPGSDPFSDQDHAIIASATHDTPEASENANLFMKARTKELYDFLCEIVRSEDLPTNSIILAGWSLGAAFMTTFLAYAPSFEADDIELSRYIRRVIAYDPPSIAMGYPAPDGYYYLPEGKDDDMKSFPLWVTSYYTHGETLETLSRTALDDPRPTILAMSAEDIELAFYVPPSLPDGVDMLLLRNGLKSGLFERLRMAAVFVPDGTEDGWCNVEFRYFWCDRSLWQVPWGIWSFNAEIESAKELGKQVRRHSIVRMSGANHCGHWDEPERTLKLLVSDA</sequence>
<dbReference type="AlphaFoldDB" id="A0AAD4QJ17"/>
<dbReference type="EMBL" id="WTXG01000088">
    <property type="protein sequence ID" value="KAI0293843.1"/>
    <property type="molecule type" value="Genomic_DNA"/>
</dbReference>
<accession>A0AAD4QJ17</accession>
<dbReference type="SUPFAM" id="SSF53474">
    <property type="entry name" value="alpha/beta-Hydrolases"/>
    <property type="match status" value="1"/>
</dbReference>